<evidence type="ECO:0000313" key="3">
    <source>
        <dbReference type="EMBL" id="MEH7829216.1"/>
    </source>
</evidence>
<sequence length="81" mass="8696">MKSLPLFAAAFLALAAPAFASGDEVDAATRDKATAAMTAQGYDVRKVEMDDGLIEVYAVKDGKTYELYLDADMKIVKSSNE</sequence>
<feature type="chain" id="PRO_5047338680" evidence="1">
    <location>
        <begin position="21"/>
        <end position="81"/>
    </location>
</feature>
<protein>
    <submittedName>
        <fullName evidence="3">PepSY domain-containing protein</fullName>
    </submittedName>
</protein>
<dbReference type="Proteomes" id="UP001431963">
    <property type="component" value="Unassembled WGS sequence"/>
</dbReference>
<dbReference type="EMBL" id="JBALHR010000008">
    <property type="protein sequence ID" value="MEH7829216.1"/>
    <property type="molecule type" value="Genomic_DNA"/>
</dbReference>
<reference evidence="3" key="1">
    <citation type="submission" date="2024-02" db="EMBL/GenBank/DDBJ databases">
        <title>Genome sequences of strain Gemmobacter sp. JM10B15.</title>
        <authorList>
            <person name="Zhang M."/>
        </authorList>
    </citation>
    <scope>NUCLEOTIDE SEQUENCE</scope>
    <source>
        <strain evidence="3">JM10B15</strain>
    </source>
</reference>
<name>A0ABU8BWY7_9RHOB</name>
<dbReference type="InterPro" id="IPR025711">
    <property type="entry name" value="PepSY"/>
</dbReference>
<accession>A0ABU8BWY7</accession>
<proteinExistence type="predicted"/>
<comment type="caution">
    <text evidence="3">The sequence shown here is derived from an EMBL/GenBank/DDBJ whole genome shotgun (WGS) entry which is preliminary data.</text>
</comment>
<keyword evidence="4" id="KW-1185">Reference proteome</keyword>
<evidence type="ECO:0000313" key="4">
    <source>
        <dbReference type="Proteomes" id="UP001431963"/>
    </source>
</evidence>
<gene>
    <name evidence="3" type="ORF">V6590_13750</name>
</gene>
<dbReference type="RefSeq" id="WP_335424040.1">
    <property type="nucleotide sequence ID" value="NZ_JBALHR010000008.1"/>
</dbReference>
<dbReference type="Pfam" id="PF13670">
    <property type="entry name" value="PepSY_2"/>
    <property type="match status" value="1"/>
</dbReference>
<evidence type="ECO:0000256" key="1">
    <source>
        <dbReference type="SAM" id="SignalP"/>
    </source>
</evidence>
<feature type="signal peptide" evidence="1">
    <location>
        <begin position="1"/>
        <end position="20"/>
    </location>
</feature>
<keyword evidence="1" id="KW-0732">Signal</keyword>
<feature type="domain" description="PepSY" evidence="2">
    <location>
        <begin position="7"/>
        <end position="78"/>
    </location>
</feature>
<organism evidence="3 4">
    <name type="scientific">Gemmobacter denitrificans</name>
    <dbReference type="NCBI Taxonomy" id="3123040"/>
    <lineage>
        <taxon>Bacteria</taxon>
        <taxon>Pseudomonadati</taxon>
        <taxon>Pseudomonadota</taxon>
        <taxon>Alphaproteobacteria</taxon>
        <taxon>Rhodobacterales</taxon>
        <taxon>Paracoccaceae</taxon>
        <taxon>Gemmobacter</taxon>
    </lineage>
</organism>
<evidence type="ECO:0000259" key="2">
    <source>
        <dbReference type="Pfam" id="PF13670"/>
    </source>
</evidence>